<evidence type="ECO:0000256" key="4">
    <source>
        <dbReference type="ARBA" id="ARBA00022833"/>
    </source>
</evidence>
<dbReference type="OrthoDB" id="9792335at2"/>
<keyword evidence="8" id="KW-1185">Reference proteome</keyword>
<dbReference type="CDD" id="cd05651">
    <property type="entry name" value="M20_ArgE_DapE-like"/>
    <property type="match status" value="1"/>
</dbReference>
<dbReference type="Proteomes" id="UP000244956">
    <property type="component" value="Unassembled WGS sequence"/>
</dbReference>
<dbReference type="SUPFAM" id="SSF55031">
    <property type="entry name" value="Bacterial exopeptidase dimerisation domain"/>
    <property type="match status" value="1"/>
</dbReference>
<dbReference type="Gene3D" id="3.30.70.360">
    <property type="match status" value="1"/>
</dbReference>
<dbReference type="GO" id="GO:0008777">
    <property type="term" value="F:acetylornithine deacetylase activity"/>
    <property type="evidence" value="ECO:0007669"/>
    <property type="project" value="TreeGrafter"/>
</dbReference>
<keyword evidence="5" id="KW-0170">Cobalt</keyword>
<evidence type="ECO:0000259" key="6">
    <source>
        <dbReference type="Pfam" id="PF07687"/>
    </source>
</evidence>
<dbReference type="SUPFAM" id="SSF53187">
    <property type="entry name" value="Zn-dependent exopeptidases"/>
    <property type="match status" value="1"/>
</dbReference>
<dbReference type="InterPro" id="IPR011650">
    <property type="entry name" value="Peptidase_M20_dimer"/>
</dbReference>
<dbReference type="Pfam" id="PF07687">
    <property type="entry name" value="M20_dimer"/>
    <property type="match status" value="1"/>
</dbReference>
<evidence type="ECO:0000256" key="3">
    <source>
        <dbReference type="ARBA" id="ARBA00022801"/>
    </source>
</evidence>
<reference evidence="7 8" key="1">
    <citation type="submission" date="2018-05" db="EMBL/GenBank/DDBJ databases">
        <title>Marinilabilia rubrum sp. nov., isolated from saltern sediment.</title>
        <authorList>
            <person name="Zhang R."/>
        </authorList>
    </citation>
    <scope>NUCLEOTIDE SEQUENCE [LARGE SCALE GENOMIC DNA]</scope>
    <source>
        <strain evidence="7 8">WTE16</strain>
    </source>
</reference>
<dbReference type="InterPro" id="IPR001261">
    <property type="entry name" value="ArgE/DapE_CS"/>
</dbReference>
<evidence type="ECO:0000256" key="5">
    <source>
        <dbReference type="ARBA" id="ARBA00023285"/>
    </source>
</evidence>
<sequence length="356" mass="39592">MNQHSYISDSIELLKSMIDIQSFSREEKDVADFIEQFLKIRGLSPRRKGNNIWVISKHYSQDKPTVLLNSHIDTVRPSSGWTYSPTRSTIESDRIYGLGSNDAGASVVSLLALFRILEEEEQPCNFIFSATAEEEISGDGGVASILDELSPVDLGVVGEPTRMQMAVAEKGLMVLDGEVMGKSGHAARNEGINAIYQALSVIDWFKNFEFSKKSDFLGDVKMTVTGIEAGSQHNVVPDSCKFMVDIRVNEHYQNRELFELIQQQVSCELTARSFRLNSSFIPVDHPLVKRGEELGLEKYGSPTTSDQARMPFPTIKIGPGDSARSHTPNEYIIVSEIIEGVQIYKGLLEGLHINSK</sequence>
<accession>A0A2U2BDT3</accession>
<dbReference type="InterPro" id="IPR002933">
    <property type="entry name" value="Peptidase_M20"/>
</dbReference>
<proteinExistence type="predicted"/>
<dbReference type="Pfam" id="PF01546">
    <property type="entry name" value="Peptidase_M20"/>
    <property type="match status" value="1"/>
</dbReference>
<name>A0A2U2BDT3_9BACT</name>
<dbReference type="InterPro" id="IPR036264">
    <property type="entry name" value="Bact_exopeptidase_dim_dom"/>
</dbReference>
<feature type="domain" description="Peptidase M20 dimerisation" evidence="6">
    <location>
        <begin position="168"/>
        <end position="266"/>
    </location>
</feature>
<comment type="cofactor">
    <cofactor evidence="1">
        <name>Zn(2+)</name>
        <dbReference type="ChEBI" id="CHEBI:29105"/>
    </cofactor>
</comment>
<dbReference type="AlphaFoldDB" id="A0A2U2BDT3"/>
<dbReference type="EMBL" id="QEWP01000001">
    <property type="protein sequence ID" value="PWE01193.1"/>
    <property type="molecule type" value="Genomic_DNA"/>
</dbReference>
<dbReference type="PANTHER" id="PTHR43808:SF31">
    <property type="entry name" value="N-ACETYL-L-CITRULLINE DEACETYLASE"/>
    <property type="match status" value="1"/>
</dbReference>
<dbReference type="Gene3D" id="3.40.630.10">
    <property type="entry name" value="Zn peptidases"/>
    <property type="match status" value="2"/>
</dbReference>
<comment type="caution">
    <text evidence="7">The sequence shown here is derived from an EMBL/GenBank/DDBJ whole genome shotgun (WGS) entry which is preliminary data.</text>
</comment>
<evidence type="ECO:0000313" key="8">
    <source>
        <dbReference type="Proteomes" id="UP000244956"/>
    </source>
</evidence>
<dbReference type="InterPro" id="IPR050072">
    <property type="entry name" value="Peptidase_M20A"/>
</dbReference>
<keyword evidence="3" id="KW-0378">Hydrolase</keyword>
<keyword evidence="2" id="KW-0479">Metal-binding</keyword>
<dbReference type="GO" id="GO:0006526">
    <property type="term" value="P:L-arginine biosynthetic process"/>
    <property type="evidence" value="ECO:0007669"/>
    <property type="project" value="TreeGrafter"/>
</dbReference>
<dbReference type="RefSeq" id="WP_109262647.1">
    <property type="nucleotide sequence ID" value="NZ_QEWP01000001.1"/>
</dbReference>
<evidence type="ECO:0000256" key="2">
    <source>
        <dbReference type="ARBA" id="ARBA00022723"/>
    </source>
</evidence>
<protein>
    <submittedName>
        <fullName evidence="7">Acetylornithine deacetylase</fullName>
    </submittedName>
</protein>
<gene>
    <name evidence="7" type="ORF">DDZ16_01520</name>
</gene>
<evidence type="ECO:0000313" key="7">
    <source>
        <dbReference type="EMBL" id="PWE01193.1"/>
    </source>
</evidence>
<organism evidence="7 8">
    <name type="scientific">Marinilabilia rubra</name>
    <dbReference type="NCBI Taxonomy" id="2162893"/>
    <lineage>
        <taxon>Bacteria</taxon>
        <taxon>Pseudomonadati</taxon>
        <taxon>Bacteroidota</taxon>
        <taxon>Bacteroidia</taxon>
        <taxon>Marinilabiliales</taxon>
        <taxon>Marinilabiliaceae</taxon>
        <taxon>Marinilabilia</taxon>
    </lineage>
</organism>
<dbReference type="PROSITE" id="PS00758">
    <property type="entry name" value="ARGE_DAPE_CPG2_1"/>
    <property type="match status" value="1"/>
</dbReference>
<dbReference type="GO" id="GO:0046872">
    <property type="term" value="F:metal ion binding"/>
    <property type="evidence" value="ECO:0007669"/>
    <property type="project" value="UniProtKB-KW"/>
</dbReference>
<evidence type="ECO:0000256" key="1">
    <source>
        <dbReference type="ARBA" id="ARBA00001947"/>
    </source>
</evidence>
<dbReference type="PANTHER" id="PTHR43808">
    <property type="entry name" value="ACETYLORNITHINE DEACETYLASE"/>
    <property type="match status" value="1"/>
</dbReference>
<keyword evidence="4" id="KW-0862">Zinc</keyword>